<name>D4AVV1_ARTBC</name>
<evidence type="ECO:0000256" key="1">
    <source>
        <dbReference type="ARBA" id="ARBA00004141"/>
    </source>
</evidence>
<dbReference type="AlphaFoldDB" id="D4AVV1"/>
<keyword evidence="4 5" id="KW-0472">Membrane</keyword>
<evidence type="ECO:0000313" key="6">
    <source>
        <dbReference type="EMBL" id="EFE32857.1"/>
    </source>
</evidence>
<dbReference type="Proteomes" id="UP000008866">
    <property type="component" value="Unassembled WGS sequence"/>
</dbReference>
<reference evidence="7" key="1">
    <citation type="journal article" date="2011" name="Genome Biol.">
        <title>Comparative and functional genomics provide insights into the pathogenicity of dermatophytic fungi.</title>
        <authorList>
            <person name="Burmester A."/>
            <person name="Shelest E."/>
            <person name="Gloeckner G."/>
            <person name="Heddergott C."/>
            <person name="Schindler S."/>
            <person name="Staib P."/>
            <person name="Heidel A."/>
            <person name="Felder M."/>
            <person name="Petzold A."/>
            <person name="Szafranski K."/>
            <person name="Feuermann M."/>
            <person name="Pedruzzi I."/>
            <person name="Priebe S."/>
            <person name="Groth M."/>
            <person name="Winkler R."/>
            <person name="Li W."/>
            <person name="Kniemeyer O."/>
            <person name="Schroeckh V."/>
            <person name="Hertweck C."/>
            <person name="Hube B."/>
            <person name="White T.C."/>
            <person name="Platzer M."/>
            <person name="Guthke R."/>
            <person name="Heitman J."/>
            <person name="Woestemeyer J."/>
            <person name="Zipfel P.F."/>
            <person name="Monod M."/>
            <person name="Brakhage A.A."/>
        </authorList>
    </citation>
    <scope>NUCLEOTIDE SEQUENCE [LARGE SCALE GENOMIC DNA]</scope>
    <source>
        <strain evidence="7">ATCC MYA-4681 / CBS 112371</strain>
    </source>
</reference>
<feature type="transmembrane region" description="Helical" evidence="5">
    <location>
        <begin position="286"/>
        <end position="303"/>
    </location>
</feature>
<feature type="transmembrane region" description="Helical" evidence="5">
    <location>
        <begin position="197"/>
        <end position="215"/>
    </location>
</feature>
<feature type="transmembrane region" description="Helical" evidence="5">
    <location>
        <begin position="248"/>
        <end position="274"/>
    </location>
</feature>
<evidence type="ECO:0000256" key="2">
    <source>
        <dbReference type="ARBA" id="ARBA00022692"/>
    </source>
</evidence>
<feature type="transmembrane region" description="Helical" evidence="5">
    <location>
        <begin position="128"/>
        <end position="146"/>
    </location>
</feature>
<feature type="transmembrane region" description="Helical" evidence="5">
    <location>
        <begin position="89"/>
        <end position="107"/>
    </location>
</feature>
<evidence type="ECO:0000313" key="7">
    <source>
        <dbReference type="Proteomes" id="UP000008866"/>
    </source>
</evidence>
<protein>
    <recommendedName>
        <fullName evidence="8">Bax Inhibitor family protein</fullName>
    </recommendedName>
</protein>
<dbReference type="OMA" id="TLMWSER"/>
<dbReference type="STRING" id="663331.D4AVV1"/>
<dbReference type="RefSeq" id="XP_003013497.1">
    <property type="nucleotide sequence ID" value="XM_003013451.1"/>
</dbReference>
<dbReference type="HOGENOM" id="CLU_046868_1_0_1"/>
<evidence type="ECO:0000256" key="5">
    <source>
        <dbReference type="SAM" id="Phobius"/>
    </source>
</evidence>
<gene>
    <name evidence="6" type="ORF">ARB_00315</name>
</gene>
<dbReference type="eggNOG" id="KOG1630">
    <property type="taxonomic scope" value="Eukaryota"/>
</dbReference>
<evidence type="ECO:0000256" key="3">
    <source>
        <dbReference type="ARBA" id="ARBA00022989"/>
    </source>
</evidence>
<keyword evidence="2 5" id="KW-0812">Transmembrane</keyword>
<dbReference type="PANTHER" id="PTHR23291:SF112">
    <property type="entry name" value="GROWTH HORMONE-INDUCIBLE TRANSMEMBRANE PROTEIN"/>
    <property type="match status" value="1"/>
</dbReference>
<dbReference type="Pfam" id="PF01027">
    <property type="entry name" value="Bax1-I"/>
    <property type="match status" value="1"/>
</dbReference>
<proteinExistence type="predicted"/>
<dbReference type="KEGG" id="abe:ARB_00315"/>
<sequence>MAFILRRPFAVSAVLKQAPKPSTVSTTIRFIHNGPIKPSSSASRASSQIPSSSVLSKARQSFKDAFRRTYMQKAYQPAAGDTSNMTQKLIYGAAIVGGTIVATNFIFNRETREDGGMRPYERSFLNETFMHTGLGIGIIGVAARALHTSGWSYRLMATNPWVVVGASLVASIGTMYGTFYTSPDNTTNIFHSYIQKYALWTGFNLAQAAVLAPLFFMSPAILGRAGLYTVGMMGSIAFVGATAKQEKYLYLGGPLLAGVAIVALSGFAPLVLPATATRTLMWSERVWLYGGLAVFGGFTLYDIQKILYHARLAERGVVRRDVVNESVSLELDFINIFVRMVQILAMRGGNNKR</sequence>
<accession>D4AVV1</accession>
<organism evidence="6 7">
    <name type="scientific">Arthroderma benhamiae (strain ATCC MYA-4681 / CBS 112371)</name>
    <name type="common">Trichophyton mentagrophytes</name>
    <dbReference type="NCBI Taxonomy" id="663331"/>
    <lineage>
        <taxon>Eukaryota</taxon>
        <taxon>Fungi</taxon>
        <taxon>Dikarya</taxon>
        <taxon>Ascomycota</taxon>
        <taxon>Pezizomycotina</taxon>
        <taxon>Eurotiomycetes</taxon>
        <taxon>Eurotiomycetidae</taxon>
        <taxon>Onygenales</taxon>
        <taxon>Arthrodermataceae</taxon>
        <taxon>Trichophyton</taxon>
    </lineage>
</organism>
<evidence type="ECO:0000256" key="4">
    <source>
        <dbReference type="ARBA" id="ARBA00023136"/>
    </source>
</evidence>
<dbReference type="InterPro" id="IPR006214">
    <property type="entry name" value="Bax_inhibitor_1-related"/>
</dbReference>
<keyword evidence="3 5" id="KW-1133">Transmembrane helix</keyword>
<dbReference type="PANTHER" id="PTHR23291">
    <property type="entry name" value="BAX INHIBITOR-RELATED"/>
    <property type="match status" value="1"/>
</dbReference>
<keyword evidence="7" id="KW-1185">Reference proteome</keyword>
<dbReference type="EMBL" id="ABSU01000013">
    <property type="protein sequence ID" value="EFE32857.1"/>
    <property type="molecule type" value="Genomic_DNA"/>
</dbReference>
<feature type="transmembrane region" description="Helical" evidence="5">
    <location>
        <begin position="158"/>
        <end position="176"/>
    </location>
</feature>
<comment type="subcellular location">
    <subcellularLocation>
        <location evidence="1">Membrane</location>
        <topology evidence="1">Multi-pass membrane protein</topology>
    </subcellularLocation>
</comment>
<comment type="caution">
    <text evidence="6">The sequence shown here is derived from an EMBL/GenBank/DDBJ whole genome shotgun (WGS) entry which is preliminary data.</text>
</comment>
<dbReference type="GeneID" id="9519614"/>
<evidence type="ECO:0008006" key="8">
    <source>
        <dbReference type="Google" id="ProtNLM"/>
    </source>
</evidence>
<feature type="transmembrane region" description="Helical" evidence="5">
    <location>
        <begin position="221"/>
        <end position="241"/>
    </location>
</feature>
<dbReference type="GO" id="GO:0005743">
    <property type="term" value="C:mitochondrial inner membrane"/>
    <property type="evidence" value="ECO:0007669"/>
    <property type="project" value="TreeGrafter"/>
</dbReference>